<sequence length="455" mass="49281">MINWQANVYPKQFSGVKCRKRQKINPPLVLTIGFIVLIMLGTGLLMLPMASTQPISWLDALFTATSAVTVTGLVVIDTGTDLTVFGQSVVMLLIQIGGIGFMTVAVISILSLGKTLGLQQRLLASRAFDTNDLTSVIKVAKYVLVYSLVIESVAFCLLFISWFDDYGALKSAYHSLFYTISAFNNAGFALSGDSLSAFKGDITVNVVITALFIIGGLGFTVLIDIYKQKRWSLLSTNTRLVLIATLVLNCIAFILIFFFEHANPATLAPLSTSEQILTAWFQAVTPRTAGFNTLPIDGLSQDSTLLTMLLMVIGGGSVSTASGIKLGTFVILILAMRSYLKQQTTVTVFNRQLSDKLVIKALSVMILYLFIAFTSIMIITKLEQGSLLDITFEAISALSTVGLSRGITGDLSAPSQLIIILLMLIGRVGPLTFAYCFARQHSQPLTYPTTSIQIG</sequence>
<evidence type="ECO:0000256" key="6">
    <source>
        <dbReference type="ARBA" id="ARBA00022958"/>
    </source>
</evidence>
<dbReference type="OrthoDB" id="9810952at2"/>
<dbReference type="PANTHER" id="PTHR32024">
    <property type="entry name" value="TRK SYSTEM POTASSIUM UPTAKE PROTEIN TRKG-RELATED"/>
    <property type="match status" value="1"/>
</dbReference>
<feature type="transmembrane region" description="Helical" evidence="10">
    <location>
        <begin position="357"/>
        <end position="379"/>
    </location>
</feature>
<dbReference type="EMBL" id="LJTC01000008">
    <property type="protein sequence ID" value="KPM83009.1"/>
    <property type="molecule type" value="Genomic_DNA"/>
</dbReference>
<evidence type="ECO:0000256" key="3">
    <source>
        <dbReference type="ARBA" id="ARBA00022475"/>
    </source>
</evidence>
<gene>
    <name evidence="11" type="ORF">AOG27_13075</name>
</gene>
<keyword evidence="4" id="KW-0633">Potassium transport</keyword>
<dbReference type="STRING" id="570156.AOG27_13075"/>
<feature type="transmembrane region" description="Helical" evidence="10">
    <location>
        <begin position="88"/>
        <end position="112"/>
    </location>
</feature>
<feature type="transmembrane region" description="Helical" evidence="10">
    <location>
        <begin position="28"/>
        <end position="49"/>
    </location>
</feature>
<evidence type="ECO:0000256" key="1">
    <source>
        <dbReference type="ARBA" id="ARBA00004651"/>
    </source>
</evidence>
<comment type="caution">
    <text evidence="11">The sequence shown here is derived from an EMBL/GenBank/DDBJ whole genome shotgun (WGS) entry which is preliminary data.</text>
</comment>
<evidence type="ECO:0000256" key="9">
    <source>
        <dbReference type="ARBA" id="ARBA00023136"/>
    </source>
</evidence>
<dbReference type="PATRIC" id="fig|570156.3.peg.3716"/>
<feature type="transmembrane region" description="Helical" evidence="10">
    <location>
        <begin position="308"/>
        <end position="336"/>
    </location>
</feature>
<organism evidence="11 12">
    <name type="scientific">Pseudoalteromonas lipolytica</name>
    <dbReference type="NCBI Taxonomy" id="570156"/>
    <lineage>
        <taxon>Bacteria</taxon>
        <taxon>Pseudomonadati</taxon>
        <taxon>Pseudomonadota</taxon>
        <taxon>Gammaproteobacteria</taxon>
        <taxon>Alteromonadales</taxon>
        <taxon>Pseudoalteromonadaceae</taxon>
        <taxon>Pseudoalteromonas</taxon>
    </lineage>
</organism>
<dbReference type="InterPro" id="IPR004772">
    <property type="entry name" value="TrkH"/>
</dbReference>
<dbReference type="GO" id="GO:0004190">
    <property type="term" value="F:aspartic-type endopeptidase activity"/>
    <property type="evidence" value="ECO:0007669"/>
    <property type="project" value="InterPro"/>
</dbReference>
<evidence type="ECO:0000256" key="7">
    <source>
        <dbReference type="ARBA" id="ARBA00022989"/>
    </source>
</evidence>
<evidence type="ECO:0000256" key="2">
    <source>
        <dbReference type="ARBA" id="ARBA00022448"/>
    </source>
</evidence>
<protein>
    <submittedName>
        <fullName evidence="11">Ktr system potassium transporter B</fullName>
    </submittedName>
</protein>
<evidence type="ECO:0000313" key="12">
    <source>
        <dbReference type="Proteomes" id="UP000050378"/>
    </source>
</evidence>
<dbReference type="Pfam" id="PF02386">
    <property type="entry name" value="TrkH"/>
    <property type="match status" value="1"/>
</dbReference>
<accession>A0A0P7E6P7</accession>
<dbReference type="InterPro" id="IPR001969">
    <property type="entry name" value="Aspartic_peptidase_AS"/>
</dbReference>
<dbReference type="InterPro" id="IPR003445">
    <property type="entry name" value="Cat_transpt"/>
</dbReference>
<dbReference type="GO" id="GO:0015379">
    <property type="term" value="F:potassium:chloride symporter activity"/>
    <property type="evidence" value="ECO:0007669"/>
    <property type="project" value="InterPro"/>
</dbReference>
<keyword evidence="9 10" id="KW-0472">Membrane</keyword>
<dbReference type="PROSITE" id="PS00141">
    <property type="entry name" value="ASP_PROTEASE"/>
    <property type="match status" value="1"/>
</dbReference>
<dbReference type="GO" id="GO:0006508">
    <property type="term" value="P:proteolysis"/>
    <property type="evidence" value="ECO:0007669"/>
    <property type="project" value="InterPro"/>
</dbReference>
<feature type="transmembrane region" description="Helical" evidence="10">
    <location>
        <begin position="55"/>
        <end position="76"/>
    </location>
</feature>
<evidence type="ECO:0000313" key="11">
    <source>
        <dbReference type="EMBL" id="KPM83009.1"/>
    </source>
</evidence>
<dbReference type="PANTHER" id="PTHR32024:SF1">
    <property type="entry name" value="KTR SYSTEM POTASSIUM UPTAKE PROTEIN B"/>
    <property type="match status" value="1"/>
</dbReference>
<dbReference type="RefSeq" id="WP_054553461.1">
    <property type="nucleotide sequence ID" value="NZ_LJTC01000008.1"/>
</dbReference>
<evidence type="ECO:0000256" key="10">
    <source>
        <dbReference type="SAM" id="Phobius"/>
    </source>
</evidence>
<keyword evidence="8" id="KW-0406">Ion transport</keyword>
<feature type="transmembrane region" description="Helical" evidence="10">
    <location>
        <begin position="238"/>
        <end position="259"/>
    </location>
</feature>
<dbReference type="Proteomes" id="UP000050378">
    <property type="component" value="Unassembled WGS sequence"/>
</dbReference>
<feature type="transmembrane region" description="Helical" evidence="10">
    <location>
        <begin position="417"/>
        <end position="438"/>
    </location>
</feature>
<reference evidence="11 12" key="1">
    <citation type="submission" date="2015-09" db="EMBL/GenBank/DDBJ databases">
        <title>Draft Genome Sequence of Pseudoalteromonas lipolytica UCD-48B.</title>
        <authorList>
            <person name="Krusor M."/>
            <person name="Coil D.A."/>
            <person name="Lang J.M."/>
            <person name="Eisen J.A."/>
            <person name="Alexiev A."/>
        </authorList>
    </citation>
    <scope>NUCLEOTIDE SEQUENCE [LARGE SCALE GENOMIC DNA]</scope>
    <source>
        <strain evidence="11 12">UCD-48B</strain>
    </source>
</reference>
<proteinExistence type="predicted"/>
<dbReference type="NCBIfam" id="TIGR00933">
    <property type="entry name" value="2a38"/>
    <property type="match status" value="1"/>
</dbReference>
<comment type="subcellular location">
    <subcellularLocation>
        <location evidence="1">Cell membrane</location>
        <topology evidence="1">Multi-pass membrane protein</topology>
    </subcellularLocation>
</comment>
<feature type="transmembrane region" description="Helical" evidence="10">
    <location>
        <begin position="143"/>
        <end position="163"/>
    </location>
</feature>
<keyword evidence="5 10" id="KW-0812">Transmembrane</keyword>
<keyword evidence="6" id="KW-0630">Potassium</keyword>
<keyword evidence="3" id="KW-1003">Cell membrane</keyword>
<dbReference type="GO" id="GO:0005886">
    <property type="term" value="C:plasma membrane"/>
    <property type="evidence" value="ECO:0007669"/>
    <property type="project" value="UniProtKB-SubCell"/>
</dbReference>
<dbReference type="AlphaFoldDB" id="A0A0P7E6P7"/>
<evidence type="ECO:0000256" key="8">
    <source>
        <dbReference type="ARBA" id="ARBA00023065"/>
    </source>
</evidence>
<name>A0A0P7E6P7_9GAMM</name>
<keyword evidence="7 10" id="KW-1133">Transmembrane helix</keyword>
<feature type="transmembrane region" description="Helical" evidence="10">
    <location>
        <begin position="204"/>
        <end position="226"/>
    </location>
</feature>
<evidence type="ECO:0000256" key="4">
    <source>
        <dbReference type="ARBA" id="ARBA00022538"/>
    </source>
</evidence>
<evidence type="ECO:0000256" key="5">
    <source>
        <dbReference type="ARBA" id="ARBA00022692"/>
    </source>
</evidence>
<keyword evidence="2" id="KW-0813">Transport</keyword>